<proteinExistence type="predicted"/>
<dbReference type="AlphaFoldDB" id="A0A813VRN6"/>
<accession>A0A813VRN6</accession>
<feature type="transmembrane region" description="Helical" evidence="1">
    <location>
        <begin position="108"/>
        <end position="133"/>
    </location>
</feature>
<dbReference type="PANTHER" id="PTHR33444">
    <property type="entry name" value="SI:DKEY-19B23.12-RELATED"/>
    <property type="match status" value="1"/>
</dbReference>
<feature type="transmembrane region" description="Helical" evidence="1">
    <location>
        <begin position="62"/>
        <end position="87"/>
    </location>
</feature>
<gene>
    <name evidence="2" type="ORF">BJG266_LOCUS7776</name>
    <name evidence="3" type="ORF">QVE165_LOCUS42777</name>
</gene>
<organism evidence="2 5">
    <name type="scientific">Adineta steineri</name>
    <dbReference type="NCBI Taxonomy" id="433720"/>
    <lineage>
        <taxon>Eukaryota</taxon>
        <taxon>Metazoa</taxon>
        <taxon>Spiralia</taxon>
        <taxon>Gnathifera</taxon>
        <taxon>Rotifera</taxon>
        <taxon>Eurotatoria</taxon>
        <taxon>Bdelloidea</taxon>
        <taxon>Adinetida</taxon>
        <taxon>Adinetidae</taxon>
        <taxon>Adineta</taxon>
    </lineage>
</organism>
<dbReference type="InterPro" id="IPR036259">
    <property type="entry name" value="MFS_trans_sf"/>
</dbReference>
<keyword evidence="1" id="KW-0812">Transmembrane</keyword>
<dbReference type="EMBL" id="CAJNOI010000024">
    <property type="protein sequence ID" value="CAF0849805.1"/>
    <property type="molecule type" value="Genomic_DNA"/>
</dbReference>
<keyword evidence="1" id="KW-0472">Membrane</keyword>
<evidence type="ECO:0000313" key="4">
    <source>
        <dbReference type="Proteomes" id="UP000663832"/>
    </source>
</evidence>
<evidence type="ECO:0000313" key="3">
    <source>
        <dbReference type="EMBL" id="CAF1489467.1"/>
    </source>
</evidence>
<sequence>MSTAPDQEQQPRATNKSSLDKAVIRLSSRRTLFQIISTIPTFAVELTYGIKYLNQCPIQPLINVFLIVHACASLAEGIVLFIGFIAAKHIKKSLNTSSFTRILVAGSSIGQLFLLFFSIVWLIVGQVWVFGAFSNGFQSTDSTQSSTYCHQTVFWTGFAIIVVTYAICLILILVLGGRFLIKRHKMKRQTVVPNNQ</sequence>
<dbReference type="Proteomes" id="UP000663877">
    <property type="component" value="Unassembled WGS sequence"/>
</dbReference>
<dbReference type="SUPFAM" id="SSF103473">
    <property type="entry name" value="MFS general substrate transporter"/>
    <property type="match status" value="1"/>
</dbReference>
<name>A0A813VRN6_9BILA</name>
<reference evidence="2" key="1">
    <citation type="submission" date="2021-02" db="EMBL/GenBank/DDBJ databases">
        <authorList>
            <person name="Nowell W R."/>
        </authorList>
    </citation>
    <scope>NUCLEOTIDE SEQUENCE</scope>
</reference>
<feature type="transmembrane region" description="Helical" evidence="1">
    <location>
        <begin position="31"/>
        <end position="50"/>
    </location>
</feature>
<evidence type="ECO:0000313" key="5">
    <source>
        <dbReference type="Proteomes" id="UP000663877"/>
    </source>
</evidence>
<feature type="transmembrane region" description="Helical" evidence="1">
    <location>
        <begin position="153"/>
        <end position="181"/>
    </location>
</feature>
<keyword evidence="1" id="KW-1133">Transmembrane helix</keyword>
<dbReference type="InterPro" id="IPR040350">
    <property type="entry name" value="TMEM272"/>
</dbReference>
<dbReference type="EMBL" id="CAJNOM010000535">
    <property type="protein sequence ID" value="CAF1489467.1"/>
    <property type="molecule type" value="Genomic_DNA"/>
</dbReference>
<dbReference type="OrthoDB" id="6157510at2759"/>
<keyword evidence="4" id="KW-1185">Reference proteome</keyword>
<comment type="caution">
    <text evidence="2">The sequence shown here is derived from an EMBL/GenBank/DDBJ whole genome shotgun (WGS) entry which is preliminary data.</text>
</comment>
<evidence type="ECO:0000256" key="1">
    <source>
        <dbReference type="SAM" id="Phobius"/>
    </source>
</evidence>
<protein>
    <submittedName>
        <fullName evidence="2">Uncharacterized protein</fullName>
    </submittedName>
</protein>
<dbReference type="Proteomes" id="UP000663832">
    <property type="component" value="Unassembled WGS sequence"/>
</dbReference>
<dbReference type="PANTHER" id="PTHR33444:SF7">
    <property type="entry name" value="TRANSMEMBRANE PROTEIN 272"/>
    <property type="match status" value="1"/>
</dbReference>
<evidence type="ECO:0000313" key="2">
    <source>
        <dbReference type="EMBL" id="CAF0849805.1"/>
    </source>
</evidence>